<evidence type="ECO:0000259" key="8">
    <source>
        <dbReference type="Pfam" id="PF03918"/>
    </source>
</evidence>
<keyword evidence="4 7" id="KW-0732">Signal</keyword>
<dbReference type="InterPro" id="IPR005616">
    <property type="entry name" value="CcmH/CycL/Ccl2/NrfF_N"/>
</dbReference>
<keyword evidence="10" id="KW-1185">Reference proteome</keyword>
<dbReference type="GO" id="GO:0046872">
    <property type="term" value="F:metal ion binding"/>
    <property type="evidence" value="ECO:0007669"/>
    <property type="project" value="UniProtKB-KW"/>
</dbReference>
<dbReference type="OrthoDB" id="9804975at2"/>
<dbReference type="GO" id="GO:0005886">
    <property type="term" value="C:plasma membrane"/>
    <property type="evidence" value="ECO:0007669"/>
    <property type="project" value="TreeGrafter"/>
</dbReference>
<evidence type="ECO:0000256" key="3">
    <source>
        <dbReference type="ARBA" id="ARBA00022723"/>
    </source>
</evidence>
<dbReference type="STRING" id="380358.XALC_1291"/>
<gene>
    <name evidence="9" type="primary">ccmH2</name>
    <name evidence="9" type="ordered locus">XALc_1291</name>
</gene>
<feature type="signal peptide" evidence="7">
    <location>
        <begin position="1"/>
        <end position="27"/>
    </location>
</feature>
<dbReference type="Proteomes" id="UP000001890">
    <property type="component" value="Chromosome"/>
</dbReference>
<evidence type="ECO:0000256" key="1">
    <source>
        <dbReference type="ARBA" id="ARBA00010342"/>
    </source>
</evidence>
<dbReference type="GO" id="GO:0017004">
    <property type="term" value="P:cytochrome complex assembly"/>
    <property type="evidence" value="ECO:0007669"/>
    <property type="project" value="UniProtKB-KW"/>
</dbReference>
<dbReference type="CDD" id="cd16378">
    <property type="entry name" value="CcmH_N"/>
    <property type="match status" value="1"/>
</dbReference>
<dbReference type="Pfam" id="PF03918">
    <property type="entry name" value="CcmH"/>
    <property type="match status" value="1"/>
</dbReference>
<dbReference type="RefSeq" id="WP_012915802.1">
    <property type="nucleotide sequence ID" value="NC_013722.1"/>
</dbReference>
<name>D2UCX2_XANAP</name>
<keyword evidence="7" id="KW-0812">Transmembrane</keyword>
<dbReference type="InterPro" id="IPR051263">
    <property type="entry name" value="C-type_cytochrome_biogenesis"/>
</dbReference>
<reference evidence="9 10" key="1">
    <citation type="journal article" date="2009" name="BMC Genomics">
        <title>The complete genome sequence of Xanthomonas albilineans provides new insights into the reductive genome evolution of the xylem-limited Xanthomonadaceae.</title>
        <authorList>
            <person name="Pieretti I."/>
            <person name="Royer M."/>
            <person name="Barbe V."/>
            <person name="Carrere S."/>
            <person name="Koebnik R."/>
            <person name="Cociancich S."/>
            <person name="Couloux A."/>
            <person name="Darrasse A."/>
            <person name="Gouzy J."/>
            <person name="Jacques M.A."/>
            <person name="Lauber E."/>
            <person name="Manceau C."/>
            <person name="Mangenot S."/>
            <person name="Poussier S."/>
            <person name="Segurens B."/>
            <person name="Szurek B."/>
            <person name="Verdier V."/>
            <person name="Arlat M."/>
            <person name="Rott P."/>
        </authorList>
    </citation>
    <scope>NUCLEOTIDE SEQUENCE [LARGE SCALE GENOMIC DNA]</scope>
    <source>
        <strain evidence="10">GPE PC73 / CFBP 7063</strain>
    </source>
</reference>
<sequence length="154" mass="17458">MNRRRRALRCGLLVLLVLLAWSTLAGAAPVYDPTPLAYRSAAEEARFHALTAELRCVQCQNQSLADSHAQIAMDLRREVLELMQQGRSDAQIKQFLVARYGEFVLYRPQLEARTWLLWFGPLTLLGAGTLLLARLVRRRTTAANAAPLQDQQEW</sequence>
<comment type="similarity">
    <text evidence="1 7">Belongs to the CcmH/CycL/Ccl2/NrfF family.</text>
</comment>
<proteinExistence type="inferred from homology"/>
<comment type="function">
    <text evidence="7">Possible subunit of a heme lyase.</text>
</comment>
<keyword evidence="7" id="KW-1133">Transmembrane helix</keyword>
<keyword evidence="3 7" id="KW-0479">Metal-binding</keyword>
<dbReference type="PANTHER" id="PTHR47870">
    <property type="entry name" value="CYTOCHROME C-TYPE BIOGENESIS PROTEIN CCMH"/>
    <property type="match status" value="1"/>
</dbReference>
<dbReference type="Gene3D" id="1.10.8.640">
    <property type="entry name" value="Cytochrome C biogenesis protein"/>
    <property type="match status" value="1"/>
</dbReference>
<evidence type="ECO:0000256" key="6">
    <source>
        <dbReference type="ARBA" id="ARBA00023004"/>
    </source>
</evidence>
<dbReference type="eggNOG" id="COG3088">
    <property type="taxonomic scope" value="Bacteria"/>
</dbReference>
<feature type="domain" description="CcmH/CycL/Ccl2/NrfF N-terminal" evidence="8">
    <location>
        <begin position="18"/>
        <end position="152"/>
    </location>
</feature>
<keyword evidence="7" id="KW-0472">Membrane</keyword>
<dbReference type="PANTHER" id="PTHR47870:SF1">
    <property type="entry name" value="CYTOCHROME C-TYPE BIOGENESIS PROTEIN CCMH"/>
    <property type="match status" value="1"/>
</dbReference>
<feature type="transmembrane region" description="Helical" evidence="7">
    <location>
        <begin position="115"/>
        <end position="133"/>
    </location>
</feature>
<evidence type="ECO:0000256" key="5">
    <source>
        <dbReference type="ARBA" id="ARBA00022748"/>
    </source>
</evidence>
<dbReference type="InterPro" id="IPR038297">
    <property type="entry name" value="CcmH/CycL/NrfF/Ccl2_sf"/>
</dbReference>
<evidence type="ECO:0000256" key="2">
    <source>
        <dbReference type="ARBA" id="ARBA00022617"/>
    </source>
</evidence>
<feature type="chain" id="PRO_5011023250" description="Cytochrome c-type biogenesis protein" evidence="7">
    <location>
        <begin position="28"/>
        <end position="154"/>
    </location>
</feature>
<dbReference type="AlphaFoldDB" id="D2UCX2"/>
<accession>D2UCX2</accession>
<dbReference type="KEGG" id="xal:XALC_1291"/>
<keyword evidence="5" id="KW-0201">Cytochrome c-type biogenesis</keyword>
<evidence type="ECO:0000256" key="7">
    <source>
        <dbReference type="RuleBase" id="RU364112"/>
    </source>
</evidence>
<organism evidence="9 10">
    <name type="scientific">Xanthomonas albilineans (strain GPE PC73 / CFBP 7063)</name>
    <dbReference type="NCBI Taxonomy" id="380358"/>
    <lineage>
        <taxon>Bacteria</taxon>
        <taxon>Pseudomonadati</taxon>
        <taxon>Pseudomonadota</taxon>
        <taxon>Gammaproteobacteria</taxon>
        <taxon>Lysobacterales</taxon>
        <taxon>Lysobacteraceae</taxon>
        <taxon>Xanthomonas</taxon>
    </lineage>
</organism>
<dbReference type="EMBL" id="FP565176">
    <property type="protein sequence ID" value="CBA15798.1"/>
    <property type="molecule type" value="Genomic_DNA"/>
</dbReference>
<keyword evidence="6 7" id="KW-0408">Iron</keyword>
<evidence type="ECO:0000313" key="10">
    <source>
        <dbReference type="Proteomes" id="UP000001890"/>
    </source>
</evidence>
<protein>
    <recommendedName>
        <fullName evidence="7">Cytochrome c-type biogenesis protein</fullName>
    </recommendedName>
</protein>
<dbReference type="GeneID" id="57876599"/>
<evidence type="ECO:0000313" key="9">
    <source>
        <dbReference type="EMBL" id="CBA15798.1"/>
    </source>
</evidence>
<evidence type="ECO:0000256" key="4">
    <source>
        <dbReference type="ARBA" id="ARBA00022729"/>
    </source>
</evidence>
<dbReference type="FunFam" id="1.10.8.640:FF:000001">
    <property type="entry name" value="Cytochrome c-type biogenesis protein"/>
    <property type="match status" value="1"/>
</dbReference>
<keyword evidence="2 7" id="KW-0349">Heme</keyword>
<dbReference type="PATRIC" id="fig|29447.3.peg.1281"/>